<sequence length="238" mass="26536">MDKDATARFLGAFTEVERYLATRHGTGARREEFGTLLARAERSDRAIRPYAEDLKGYADLRNLLVHRRLRGRYLAAVDEEVAGHLEGIVSILMQDKDVYSVFRREVTVAEADAPVGHALTVMSRDSLSQLPVYRNRVFVDLLTADTVSRWLGANVEGELVDLTVPVGEVLPHKESVEKYAFVPRSEPLLSVIEAFDEHTRRGERLSAVLITQHGRATEYLLGIVTAYDLPQAFEAAGG</sequence>
<gene>
    <name evidence="2" type="ORF">QOL99_13765</name>
</gene>
<dbReference type="SUPFAM" id="SSF54631">
    <property type="entry name" value="CBS-domain pair"/>
    <property type="match status" value="1"/>
</dbReference>
<feature type="domain" description="CBS" evidence="1">
    <location>
        <begin position="105"/>
        <end position="152"/>
    </location>
</feature>
<dbReference type="Pfam" id="PF00571">
    <property type="entry name" value="CBS"/>
    <property type="match status" value="1"/>
</dbReference>
<reference evidence="2 3" key="1">
    <citation type="submission" date="2023-05" db="EMBL/GenBank/DDBJ databases">
        <authorList>
            <person name="Gao F."/>
        </authorList>
    </citation>
    <scope>NUCLEOTIDE SEQUENCE [LARGE SCALE GENOMIC DNA]</scope>
    <source>
        <strain evidence="2 3">MIMF12</strain>
    </source>
</reference>
<dbReference type="InterPro" id="IPR046342">
    <property type="entry name" value="CBS_dom_sf"/>
</dbReference>
<organism evidence="2 3">
    <name type="scientific">Deinococcus rhizophilus</name>
    <dbReference type="NCBI Taxonomy" id="3049544"/>
    <lineage>
        <taxon>Bacteria</taxon>
        <taxon>Thermotogati</taxon>
        <taxon>Deinococcota</taxon>
        <taxon>Deinococci</taxon>
        <taxon>Deinococcales</taxon>
        <taxon>Deinococcaceae</taxon>
        <taxon>Deinococcus</taxon>
    </lineage>
</organism>
<proteinExistence type="predicted"/>
<name>A0ABT7JJH0_9DEIO</name>
<dbReference type="Proteomes" id="UP001302059">
    <property type="component" value="Unassembled WGS sequence"/>
</dbReference>
<evidence type="ECO:0000313" key="3">
    <source>
        <dbReference type="Proteomes" id="UP001302059"/>
    </source>
</evidence>
<evidence type="ECO:0000313" key="2">
    <source>
        <dbReference type="EMBL" id="MDL2345208.1"/>
    </source>
</evidence>
<dbReference type="Gene3D" id="3.10.580.10">
    <property type="entry name" value="CBS-domain"/>
    <property type="match status" value="1"/>
</dbReference>
<comment type="caution">
    <text evidence="2">The sequence shown here is derived from an EMBL/GenBank/DDBJ whole genome shotgun (WGS) entry which is preliminary data.</text>
</comment>
<keyword evidence="3" id="KW-1185">Reference proteome</keyword>
<dbReference type="RefSeq" id="WP_285524646.1">
    <property type="nucleotide sequence ID" value="NZ_JASNGB010000164.1"/>
</dbReference>
<evidence type="ECO:0000259" key="1">
    <source>
        <dbReference type="SMART" id="SM00116"/>
    </source>
</evidence>
<dbReference type="InterPro" id="IPR000644">
    <property type="entry name" value="CBS_dom"/>
</dbReference>
<dbReference type="SMART" id="SM00116">
    <property type="entry name" value="CBS"/>
    <property type="match status" value="2"/>
</dbReference>
<dbReference type="EMBL" id="JASNGB010000164">
    <property type="protein sequence ID" value="MDL2345208.1"/>
    <property type="molecule type" value="Genomic_DNA"/>
</dbReference>
<accession>A0ABT7JJH0</accession>
<feature type="domain" description="CBS" evidence="1">
    <location>
        <begin position="178"/>
        <end position="234"/>
    </location>
</feature>
<protein>
    <recommendedName>
        <fullName evidence="1">CBS domain-containing protein</fullName>
    </recommendedName>
</protein>